<accession>A0ACB0Y6Y7</accession>
<comment type="caution">
    <text evidence="1">The sequence shown here is derived from an EMBL/GenBank/DDBJ whole genome shotgun (WGS) entry which is preliminary data.</text>
</comment>
<gene>
    <name evidence="1" type="ORF">MENTE1834_LOCUS8428</name>
</gene>
<dbReference type="EMBL" id="CAVMJV010000007">
    <property type="protein sequence ID" value="CAK5034400.1"/>
    <property type="molecule type" value="Genomic_DNA"/>
</dbReference>
<sequence length="235" mass="26212">MNSQKCKLCKPGTFSLGDRVRYEEFELTKLPEGFSIENSPDESFGGRTIKCGGGGWSIEGNQLRYSWTPCVSTLSISLHLTRPGFAEFQYQVSRESKGLIQMLQVRNAQCQSYGNSKSLLLSQQKHLNKENNNEKVNQQEGADIRVQRLSLRRGQNLITWTVAVNPVLSSRMEMIRIIRIDISGLAFAPECSLCPEGTFSSVHGAQHCEVCGENEFAQKGATQCQQCPPNMWAGN</sequence>
<proteinExistence type="predicted"/>
<name>A0ACB0Y6Y7_MELEN</name>
<keyword evidence="2" id="KW-1185">Reference proteome</keyword>
<dbReference type="Proteomes" id="UP001497535">
    <property type="component" value="Unassembled WGS sequence"/>
</dbReference>
<evidence type="ECO:0000313" key="2">
    <source>
        <dbReference type="Proteomes" id="UP001497535"/>
    </source>
</evidence>
<organism evidence="1 2">
    <name type="scientific">Meloidogyne enterolobii</name>
    <name type="common">Root-knot nematode worm</name>
    <name type="synonym">Meloidogyne mayaguensis</name>
    <dbReference type="NCBI Taxonomy" id="390850"/>
    <lineage>
        <taxon>Eukaryota</taxon>
        <taxon>Metazoa</taxon>
        <taxon>Ecdysozoa</taxon>
        <taxon>Nematoda</taxon>
        <taxon>Chromadorea</taxon>
        <taxon>Rhabditida</taxon>
        <taxon>Tylenchina</taxon>
        <taxon>Tylenchomorpha</taxon>
        <taxon>Tylenchoidea</taxon>
        <taxon>Meloidogynidae</taxon>
        <taxon>Meloidogyninae</taxon>
        <taxon>Meloidogyne</taxon>
    </lineage>
</organism>
<reference evidence="1" key="1">
    <citation type="submission" date="2023-11" db="EMBL/GenBank/DDBJ databases">
        <authorList>
            <person name="Poullet M."/>
        </authorList>
    </citation>
    <scope>NUCLEOTIDE SEQUENCE</scope>
    <source>
        <strain evidence="1">E1834</strain>
    </source>
</reference>
<evidence type="ECO:0000313" key="1">
    <source>
        <dbReference type="EMBL" id="CAK5034400.1"/>
    </source>
</evidence>
<protein>
    <submittedName>
        <fullName evidence="1">Uncharacterized protein</fullName>
    </submittedName>
</protein>